<dbReference type="Gene3D" id="2.60.40.10">
    <property type="entry name" value="Immunoglobulins"/>
    <property type="match status" value="1"/>
</dbReference>
<dbReference type="FunFam" id="2.70.98.10:FF:000001">
    <property type="entry name" value="Glucans biosynthesis protein G"/>
    <property type="match status" value="1"/>
</dbReference>
<dbReference type="KEGG" id="mmai:sS8_4409"/>
<dbReference type="SUPFAM" id="SSF74650">
    <property type="entry name" value="Galactose mutarotase-like"/>
    <property type="match status" value="1"/>
</dbReference>
<dbReference type="InterPro" id="IPR007444">
    <property type="entry name" value="Glucan_biosyn_MdoG_C"/>
</dbReference>
<evidence type="ECO:0000313" key="8">
    <source>
        <dbReference type="EMBL" id="BBA36339.1"/>
    </source>
</evidence>
<dbReference type="Proteomes" id="UP000266313">
    <property type="component" value="Chromosome"/>
</dbReference>
<proteinExistence type="inferred from homology"/>
<evidence type="ECO:0000256" key="5">
    <source>
        <dbReference type="ARBA" id="ARBA00022764"/>
    </source>
</evidence>
<dbReference type="InterPro" id="IPR014756">
    <property type="entry name" value="Ig_E-set"/>
</dbReference>
<dbReference type="GO" id="GO:0003824">
    <property type="term" value="F:catalytic activity"/>
    <property type="evidence" value="ECO:0007669"/>
    <property type="project" value="InterPro"/>
</dbReference>
<dbReference type="EMBL" id="AP017928">
    <property type="protein sequence ID" value="BBA36339.1"/>
    <property type="molecule type" value="Genomic_DNA"/>
</dbReference>
<dbReference type="Pfam" id="PF04349">
    <property type="entry name" value="MdoG"/>
    <property type="match status" value="1"/>
</dbReference>
<dbReference type="SUPFAM" id="SSF81296">
    <property type="entry name" value="E set domains"/>
    <property type="match status" value="1"/>
</dbReference>
<dbReference type="GO" id="GO:0030288">
    <property type="term" value="C:outer membrane-bounded periplasmic space"/>
    <property type="evidence" value="ECO:0007669"/>
    <property type="project" value="TreeGrafter"/>
</dbReference>
<dbReference type="InterPro" id="IPR011013">
    <property type="entry name" value="Gal_mutarotase_sf_dom"/>
</dbReference>
<dbReference type="UniPathway" id="UPA00637"/>
<keyword evidence="4" id="KW-0732">Signal</keyword>
<organism evidence="8 9">
    <name type="scientific">Methylocaldum marinum</name>
    <dbReference type="NCBI Taxonomy" id="1432792"/>
    <lineage>
        <taxon>Bacteria</taxon>
        <taxon>Pseudomonadati</taxon>
        <taxon>Pseudomonadota</taxon>
        <taxon>Gammaproteobacteria</taxon>
        <taxon>Methylococcales</taxon>
        <taxon>Methylococcaceae</taxon>
        <taxon>Methylocaldum</taxon>
    </lineage>
</organism>
<evidence type="ECO:0000256" key="3">
    <source>
        <dbReference type="ARBA" id="ARBA00009284"/>
    </source>
</evidence>
<comment type="subcellular location">
    <subcellularLocation>
        <location evidence="1">Periplasm</location>
    </subcellularLocation>
</comment>
<evidence type="ECO:0000256" key="6">
    <source>
        <dbReference type="SAM" id="MobiDB-lite"/>
    </source>
</evidence>
<comment type="pathway">
    <text evidence="2">Glycan metabolism; osmoregulated periplasmic glucan (OPG) biosynthesis.</text>
</comment>
<feature type="compositionally biased region" description="Pro residues" evidence="6">
    <location>
        <begin position="13"/>
        <end position="26"/>
    </location>
</feature>
<accession>A0A250L1Y2</accession>
<dbReference type="GO" id="GO:0030246">
    <property type="term" value="F:carbohydrate binding"/>
    <property type="evidence" value="ECO:0007669"/>
    <property type="project" value="InterPro"/>
</dbReference>
<dbReference type="PANTHER" id="PTHR30504">
    <property type="entry name" value="GLUCANS BIOSYNTHESIS PROTEIN"/>
    <property type="match status" value="1"/>
</dbReference>
<feature type="domain" description="Glucan biosynthesis periplasmic MdoG C-terminal" evidence="7">
    <location>
        <begin position="46"/>
        <end position="519"/>
    </location>
</feature>
<evidence type="ECO:0000259" key="7">
    <source>
        <dbReference type="Pfam" id="PF04349"/>
    </source>
</evidence>
<dbReference type="PANTHER" id="PTHR30504:SF2">
    <property type="entry name" value="GLUCANS BIOSYNTHESIS PROTEIN G"/>
    <property type="match status" value="1"/>
</dbReference>
<feature type="region of interest" description="Disordered" evidence="6">
    <location>
        <begin position="9"/>
        <end position="51"/>
    </location>
</feature>
<keyword evidence="5" id="KW-0574">Periplasm</keyword>
<evidence type="ECO:0000256" key="2">
    <source>
        <dbReference type="ARBA" id="ARBA00005001"/>
    </source>
</evidence>
<evidence type="ECO:0000313" key="9">
    <source>
        <dbReference type="Proteomes" id="UP000266313"/>
    </source>
</evidence>
<reference evidence="8 9" key="1">
    <citation type="submission" date="2016-12" db="EMBL/GenBank/DDBJ databases">
        <title>Genome sequencing of Methylocaldum marinum.</title>
        <authorList>
            <person name="Takeuchi M."/>
            <person name="Kamagata Y."/>
            <person name="Hiraoka S."/>
            <person name="Oshima K."/>
            <person name="Hattori M."/>
            <person name="Iwasaki W."/>
        </authorList>
    </citation>
    <scope>NUCLEOTIDE SEQUENCE [LARGE SCALE GENOMIC DNA]</scope>
    <source>
        <strain evidence="8 9">S8</strain>
    </source>
</reference>
<dbReference type="Gene3D" id="2.70.98.10">
    <property type="match status" value="1"/>
</dbReference>
<dbReference type="GO" id="GO:0051274">
    <property type="term" value="P:beta-glucan biosynthetic process"/>
    <property type="evidence" value="ECO:0007669"/>
    <property type="project" value="TreeGrafter"/>
</dbReference>
<dbReference type="InterPro" id="IPR014718">
    <property type="entry name" value="GH-type_carb-bd"/>
</dbReference>
<name>A0A250L1Y2_9GAMM</name>
<comment type="similarity">
    <text evidence="3">Belongs to the OpgD/OpgG family.</text>
</comment>
<gene>
    <name evidence="8" type="ORF">sS8_4409</name>
</gene>
<evidence type="ECO:0000256" key="1">
    <source>
        <dbReference type="ARBA" id="ARBA00004418"/>
    </source>
</evidence>
<protein>
    <submittedName>
        <fullName evidence="8">Glucan biosynthesis protein G</fullName>
    </submittedName>
</protein>
<feature type="compositionally biased region" description="Pro residues" evidence="6">
    <location>
        <begin position="34"/>
        <end position="44"/>
    </location>
</feature>
<dbReference type="InterPro" id="IPR014438">
    <property type="entry name" value="Glucan_biosyn_MdoG/MdoD"/>
</dbReference>
<sequence>MSLLYLHAVPAEPAKPAPAPSPPPAEVPAHKPPDAPPAEKPPVKPFEFADVEQKAKELARKPYSRDESGMPEFLTNLDYDQYRDIRYKPEKALWRDENLPFQIQAFHRGFMFKDRVIINIVDHGSSTRLAYSPELFDFGKNQFPNPLPADLGFAGLRFHHPLRKDDIFDEMAVFLGASYFRAVGLGQQYGLSARGLAIDTGLPKAEEFPIFKEFWIEKPAKDASSLTIYALMDSQRVSGAYRFVVRPGLDLTMDVTSHLYFRQEIERVGIAPLTSMFFHGENTDRFIDDFRPEVHDSDGLLIGRSSGEWVWRPLNNPRQLRISVFRDEKPVGFGLMQRDRNFDHYQDLESSYNRRPSAWIEVLGEWGPGAVYLIEIPSDAEKYDNIVSFWVPDQPTGEGKEYTYSYRLHFELDEFTAPGGGKVAATRVGAAIPDNTHRKFVVEFSSPTLKLLSEKAVVEAEVSASAGKITNTVVQKNGENDRWRLTFDLEPEKDKDPVELRAMLKSGKDALTETWVYQWNRQ</sequence>
<dbReference type="AlphaFoldDB" id="A0A250L1Y2"/>
<evidence type="ECO:0000256" key="4">
    <source>
        <dbReference type="ARBA" id="ARBA00022729"/>
    </source>
</evidence>
<dbReference type="PIRSF" id="PIRSF006281">
    <property type="entry name" value="MdoG"/>
    <property type="match status" value="1"/>
</dbReference>
<keyword evidence="9" id="KW-1185">Reference proteome</keyword>
<dbReference type="InterPro" id="IPR013783">
    <property type="entry name" value="Ig-like_fold"/>
</dbReference>